<proteinExistence type="predicted"/>
<keyword evidence="2" id="KW-1185">Reference proteome</keyword>
<organism evidence="1 2">
    <name type="scientific">Phage MedPE-SWcel-C56</name>
    <dbReference type="NCBI Taxonomy" id="1871314"/>
    <lineage>
        <taxon>Viruses</taxon>
        <taxon>Duplodnaviria</taxon>
        <taxon>Heunggongvirae</taxon>
        <taxon>Uroviricota</taxon>
        <taxon>Caudoviricetes</taxon>
        <taxon>Autographivirales</taxon>
        <taxon>Kafavirus</taxon>
        <taxon>Kafavirus SWcelC56</taxon>
    </lineage>
</organism>
<evidence type="ECO:0000313" key="1">
    <source>
        <dbReference type="EMBL" id="ANS06238.1"/>
    </source>
</evidence>
<dbReference type="GeneID" id="54976478"/>
<dbReference type="KEGG" id="vg:54976478"/>
<dbReference type="RefSeq" id="YP_009786402.1">
    <property type="nucleotide sequence ID" value="NC_047768.1"/>
</dbReference>
<sequence length="712" mass="75742">MGLSTITSPYTGGPQTFSVGFALGYIKRSDVRVYVEGEFDGSGDRLYRDFTWNSDDEILVTDPITEGLDVTRERTVSKTELEVDFNAPGTATRENLNTATRQSMMVMHEIHDGRLTLESGTEISLQDAIDGADAAAALAVEAAAVSDAYKSRADAIAANVLADTDVIRYITAGGHVLTFAECLAIDTSLAMTTNGGTRYWKPADSFVCPQHYADNTVPGTTDMIGALDAMSAGIAHYALNGVAYPNHTALYRGARTRAPMVISFLGERVGISRPWLLGAMDVDHDNTFDVGPGAIYGAKLANGRLVSLAGFDASPLATHDHPTEGTVTTVPGHALVVGTYELTDKKATQENVFYVDGVVVDDTFEIDCNFVSGGLYVMNTNRTQIGAAHIFNLAKGTKGIETGVSDAQPTPNHLGNFNPMSGAPFATNGSQVKNPELRIVRTAVSGRNRQGGIEFPVGETDLTMDTTAIGIYTADFHLDAPIITATTTSIEFDLFSNGQFYNAHPWSNNIIYGPNCNNMITSGGYWDYTDVSLYSFRHLFTGCSWGAGSANLRLVATTADEDADGLVLDGCRFYNSSTINYGSEASGSWVGGLARKHVISGVFSELGDLPLLQAGDTLRVGADGTVTVSNEGNPGAYLATAADGSFLIVPYDGAGTTDINNQLRFDVTHGAWRFGRSNPGSNGVGFIMRSPNGTEFKVSIDDSGALTSTQLL</sequence>
<reference evidence="1 2" key="1">
    <citation type="submission" date="2016-06" db="EMBL/GenBank/DDBJ databases">
        <title>Not all particles are equal: the selective enrichment of particle-associated bacteria from the Mediterranean Sea.</title>
        <authorList>
            <person name="Lopez-Perez M."/>
            <person name="Kimes N.E."/>
            <person name="Haro-Moreno J.M."/>
            <person name="Rodriguez-Valera F."/>
        </authorList>
    </citation>
    <scope>NUCLEOTIDE SEQUENCE [LARGE SCALE GENOMIC DNA]</scope>
</reference>
<protein>
    <submittedName>
        <fullName evidence="1">Uncharacterized protein</fullName>
    </submittedName>
</protein>
<evidence type="ECO:0000313" key="2">
    <source>
        <dbReference type="Proteomes" id="UP000222126"/>
    </source>
</evidence>
<dbReference type="EMBL" id="KX397280">
    <property type="protein sequence ID" value="ANS06238.1"/>
    <property type="molecule type" value="Genomic_DNA"/>
</dbReference>
<accession>A0A1B1IY42</accession>
<name>A0A1B1IY42_9CAUD</name>
<dbReference type="Proteomes" id="UP000222126">
    <property type="component" value="Segment"/>
</dbReference>